<keyword evidence="3" id="KW-1185">Reference proteome</keyword>
<evidence type="ECO:0000256" key="1">
    <source>
        <dbReference type="SAM" id="Phobius"/>
    </source>
</evidence>
<reference evidence="2" key="1">
    <citation type="submission" date="2021-03" db="EMBL/GenBank/DDBJ databases">
        <authorList>
            <person name="Bekaert M."/>
        </authorList>
    </citation>
    <scope>NUCLEOTIDE SEQUENCE</scope>
</reference>
<gene>
    <name evidence="2" type="ORF">MEDL_13491</name>
</gene>
<feature type="transmembrane region" description="Helical" evidence="1">
    <location>
        <begin position="161"/>
        <end position="181"/>
    </location>
</feature>
<organism evidence="2 3">
    <name type="scientific">Mytilus edulis</name>
    <name type="common">Blue mussel</name>
    <dbReference type="NCBI Taxonomy" id="6550"/>
    <lineage>
        <taxon>Eukaryota</taxon>
        <taxon>Metazoa</taxon>
        <taxon>Spiralia</taxon>
        <taxon>Lophotrochozoa</taxon>
        <taxon>Mollusca</taxon>
        <taxon>Bivalvia</taxon>
        <taxon>Autobranchia</taxon>
        <taxon>Pteriomorphia</taxon>
        <taxon>Mytilida</taxon>
        <taxon>Mytiloidea</taxon>
        <taxon>Mytilidae</taxon>
        <taxon>Mytilinae</taxon>
        <taxon>Mytilus</taxon>
    </lineage>
</organism>
<sequence length="183" mass="21850">MVTSTFAEREINENRNFNNFQFRNKLFDFVKHLTNQEKSELIKTADIDFLSTMFVMKEDIEDNFDKEYTCKWLNVVIPDDLLQQYIEKWFDHLTKSDQISCYIDKNRLMTNARFRTAFRNYMTQLNVEQIAFLIETGTADFLTIMFVMTEDDINDISRKEMTLMVLLFPMSCYIGILKNGLFI</sequence>
<proteinExistence type="predicted"/>
<comment type="caution">
    <text evidence="2">The sequence shown here is derived from an EMBL/GenBank/DDBJ whole genome shotgun (WGS) entry which is preliminary data.</text>
</comment>
<name>A0A8S3QVC4_MYTED</name>
<accession>A0A8S3QVC4</accession>
<evidence type="ECO:0000313" key="2">
    <source>
        <dbReference type="EMBL" id="CAG2198757.1"/>
    </source>
</evidence>
<dbReference type="AlphaFoldDB" id="A0A8S3QVC4"/>
<dbReference type="Proteomes" id="UP000683360">
    <property type="component" value="Unassembled WGS sequence"/>
</dbReference>
<dbReference type="EMBL" id="CAJPWZ010000697">
    <property type="protein sequence ID" value="CAG2198757.1"/>
    <property type="molecule type" value="Genomic_DNA"/>
</dbReference>
<keyword evidence="1" id="KW-0812">Transmembrane</keyword>
<keyword evidence="1" id="KW-1133">Transmembrane helix</keyword>
<protein>
    <submittedName>
        <fullName evidence="2">Uncharacterized protein</fullName>
    </submittedName>
</protein>
<evidence type="ECO:0000313" key="3">
    <source>
        <dbReference type="Proteomes" id="UP000683360"/>
    </source>
</evidence>
<keyword evidence="1" id="KW-0472">Membrane</keyword>
<feature type="transmembrane region" description="Helical" evidence="1">
    <location>
        <begin position="130"/>
        <end position="149"/>
    </location>
</feature>